<protein>
    <submittedName>
        <fullName evidence="1">Uncharacterized protein</fullName>
    </submittedName>
</protein>
<proteinExistence type="predicted"/>
<evidence type="ECO:0000313" key="1">
    <source>
        <dbReference type="EMBL" id="CAF0882457.1"/>
    </source>
</evidence>
<dbReference type="Proteomes" id="UP000663879">
    <property type="component" value="Unassembled WGS sequence"/>
</dbReference>
<name>A0A813YD97_9BILA</name>
<organism evidence="1 2">
    <name type="scientific">Brachionus calyciflorus</name>
    <dbReference type="NCBI Taxonomy" id="104777"/>
    <lineage>
        <taxon>Eukaryota</taxon>
        <taxon>Metazoa</taxon>
        <taxon>Spiralia</taxon>
        <taxon>Gnathifera</taxon>
        <taxon>Rotifera</taxon>
        <taxon>Eurotatoria</taxon>
        <taxon>Monogononta</taxon>
        <taxon>Pseudotrocha</taxon>
        <taxon>Ploima</taxon>
        <taxon>Brachionidae</taxon>
        <taxon>Brachionus</taxon>
    </lineage>
</organism>
<sequence>MNKKLEKLDLRDLIKEKFIASDIRVCNFTHVSCFIKRLGKEKLYTSLVRPHLEYDISSWCPFLEKDIKELGKLQHRATKLVPKLRNLEYHKRLSRMNLTNLRTRRLRGDLIQIDSHRKYNFRGHSQTLVRELFKNSSSRYYFLTNRIVNHWNQLPNELIEARNINCFKGKLDEWLSKHIETTTKAQ</sequence>
<dbReference type="AlphaFoldDB" id="A0A813YD97"/>
<dbReference type="OrthoDB" id="6769290at2759"/>
<dbReference type="EMBL" id="CAJNOC010001668">
    <property type="protein sequence ID" value="CAF0882457.1"/>
    <property type="molecule type" value="Genomic_DNA"/>
</dbReference>
<gene>
    <name evidence="1" type="ORF">OXX778_LOCUS10484</name>
</gene>
<evidence type="ECO:0000313" key="2">
    <source>
        <dbReference type="Proteomes" id="UP000663879"/>
    </source>
</evidence>
<keyword evidence="2" id="KW-1185">Reference proteome</keyword>
<comment type="caution">
    <text evidence="1">The sequence shown here is derived from an EMBL/GenBank/DDBJ whole genome shotgun (WGS) entry which is preliminary data.</text>
</comment>
<accession>A0A813YD97</accession>
<reference evidence="1" key="1">
    <citation type="submission" date="2021-02" db="EMBL/GenBank/DDBJ databases">
        <authorList>
            <person name="Nowell W R."/>
        </authorList>
    </citation>
    <scope>NUCLEOTIDE SEQUENCE</scope>
    <source>
        <strain evidence="1">Ploen Becks lab</strain>
    </source>
</reference>